<dbReference type="EMBL" id="CP133217">
    <property type="protein sequence ID" value="WML85194.1"/>
    <property type="molecule type" value="Genomic_DNA"/>
</dbReference>
<gene>
    <name evidence="2" type="ORF">RCC75_05865</name>
    <name evidence="3" type="ORF">RCG00_12860</name>
</gene>
<reference evidence="3 4" key="1">
    <citation type="submission" date="2023-08" db="EMBL/GenBank/DDBJ databases">
        <title>New molecular markers tilS and rpoB for phylogenetic and monitoring studies of the genus Thiothrix biodiversity.</title>
        <authorList>
            <person name="Ravin N.V."/>
            <person name="Smolyakov D."/>
            <person name="Markov N.D."/>
            <person name="Beletsky A.V."/>
            <person name="Mardanov A.V."/>
            <person name="Rudenko T.S."/>
            <person name="Grabovich M.Y."/>
        </authorList>
    </citation>
    <scope>NUCLEOTIDE SEQUENCE</scope>
    <source>
        <strain evidence="3">DNT52</strain>
        <strain evidence="2 4">H33</strain>
    </source>
</reference>
<keyword evidence="4" id="KW-1185">Reference proteome</keyword>
<evidence type="ECO:0000256" key="1">
    <source>
        <dbReference type="SAM" id="SignalP"/>
    </source>
</evidence>
<dbReference type="RefSeq" id="WP_308134140.1">
    <property type="nucleotide sequence ID" value="NZ_CP133217.1"/>
</dbReference>
<dbReference type="PANTHER" id="PTHR35399:SF2">
    <property type="entry name" value="DUF839 DOMAIN-CONTAINING PROTEIN"/>
    <property type="match status" value="1"/>
</dbReference>
<evidence type="ECO:0000313" key="2">
    <source>
        <dbReference type="EMBL" id="MDQ5768044.1"/>
    </source>
</evidence>
<feature type="chain" id="PRO_5041437799" evidence="1">
    <location>
        <begin position="19"/>
        <end position="626"/>
    </location>
</feature>
<protein>
    <submittedName>
        <fullName evidence="3">DUF839 domain-containing protein</fullName>
    </submittedName>
</protein>
<dbReference type="PANTHER" id="PTHR35399">
    <property type="entry name" value="SLR8030 PROTEIN"/>
    <property type="match status" value="1"/>
</dbReference>
<dbReference type="PROSITE" id="PS51257">
    <property type="entry name" value="PROKAR_LIPOPROTEIN"/>
    <property type="match status" value="1"/>
</dbReference>
<evidence type="ECO:0000313" key="4">
    <source>
        <dbReference type="Proteomes" id="UP001223336"/>
    </source>
</evidence>
<sequence>MKYLKISLMALAVASALAGCNDNNDASPATTTTTTGTTSSFKSIEFSNMPAPAVAADLAKTYSTSVAKVTYADGTSKDFPLTYNKLFGVKDKVGGNANPAGQLYDAKMKPIMDPMGKPVIAETPDSNSLLKVGSNLFMVSHLEYDWILSDGAEAYKAADWYTRMPMSMILTGITQGTDGKLTVKSQRPIDFSSVDGLWIPCAGSQTPWNTHLGSEEDYDLQYNPLTTSTTTTTAGVKALTEKYFNNEKTANPYHYGFIPEVTVKEDGTTSVVKHYAMGRGTWEMAKVMADGKTAYFGDDGTNVFVNMFVADKAGDLSAGTLYAAKWTQTSADAGGKANLTWIKLGSANSKEVKALADTATFASIFDAVAPTAGACPAGYTRVRAGSAADECLTVKAGQEKAAAFLETRRYAAIKGATTEFNKMEGIAVNDKDKKLYMAMSYVDKGMLEDAKGPADDIKLKKLNAGATYTLDMKSAQKDTAGAAINSDYVATNMYVETALLGEDIAVDAMGNTANPNKIANTDNIFFSEKMRTLFVGEDSGTHVNNFVWAYNVDTKKLSRILTAPVGAENTGLQVVDDMNGNAYIMSNSQHHGDWATGKNAEVDKAIAAIDKFDANFGYIGGLPAIK</sequence>
<proteinExistence type="predicted"/>
<dbReference type="Proteomes" id="UP001223336">
    <property type="component" value="Unassembled WGS sequence"/>
</dbReference>
<dbReference type="AlphaFoldDB" id="A0AA51R014"/>
<keyword evidence="1" id="KW-0732">Signal</keyword>
<dbReference type="InterPro" id="IPR008557">
    <property type="entry name" value="PhoX"/>
</dbReference>
<feature type="signal peptide" evidence="1">
    <location>
        <begin position="1"/>
        <end position="18"/>
    </location>
</feature>
<organism evidence="3">
    <name type="scientific">Thiothrix subterranea</name>
    <dbReference type="NCBI Taxonomy" id="2735563"/>
    <lineage>
        <taxon>Bacteria</taxon>
        <taxon>Pseudomonadati</taxon>
        <taxon>Pseudomonadota</taxon>
        <taxon>Gammaproteobacteria</taxon>
        <taxon>Thiotrichales</taxon>
        <taxon>Thiotrichaceae</taxon>
        <taxon>Thiothrix</taxon>
    </lineage>
</organism>
<dbReference type="Proteomes" id="UP001229862">
    <property type="component" value="Chromosome"/>
</dbReference>
<dbReference type="Pfam" id="PF05787">
    <property type="entry name" value="PhoX"/>
    <property type="match status" value="1"/>
</dbReference>
<accession>A0AA51R014</accession>
<name>A0AA51R014_9GAMM</name>
<dbReference type="EMBL" id="JAVFKN010000005">
    <property type="protein sequence ID" value="MDQ5768044.1"/>
    <property type="molecule type" value="Genomic_DNA"/>
</dbReference>
<evidence type="ECO:0000313" key="3">
    <source>
        <dbReference type="EMBL" id="WML85194.1"/>
    </source>
</evidence>